<sequence>MTNSVSDMRLTMIDASGSVSFVAPAHGAKVLTAACSRGPATLDELLQIARPFDAEMVDGVLDGLALFDRHNGPGNYAAVSDMLATLKPRDMPPFRVVDEATRAASLAPVSAGLVLFNLRAQRIVQVQNSYSSLLRRDRGRIRTSGAPTRHLYRYELPGEWSLVP</sequence>
<dbReference type="AlphaFoldDB" id="A0A6J4VTV0"/>
<gene>
    <name evidence="1" type="ORF">AVDCRST_MAG18-4478</name>
</gene>
<reference evidence="1" key="1">
    <citation type="submission" date="2020-02" db="EMBL/GenBank/DDBJ databases">
        <authorList>
            <person name="Meier V. D."/>
        </authorList>
    </citation>
    <scope>NUCLEOTIDE SEQUENCE</scope>
    <source>
        <strain evidence="1">AVDCRST_MAG18</strain>
    </source>
</reference>
<proteinExistence type="predicted"/>
<evidence type="ECO:0000313" key="1">
    <source>
        <dbReference type="EMBL" id="CAA9588884.1"/>
    </source>
</evidence>
<name>A0A6J4VTV0_9BACT</name>
<protein>
    <submittedName>
        <fullName evidence="1">Uncharacterized protein</fullName>
    </submittedName>
</protein>
<organism evidence="1">
    <name type="scientific">uncultured Thermomicrobiales bacterium</name>
    <dbReference type="NCBI Taxonomy" id="1645740"/>
    <lineage>
        <taxon>Bacteria</taxon>
        <taxon>Pseudomonadati</taxon>
        <taxon>Thermomicrobiota</taxon>
        <taxon>Thermomicrobia</taxon>
        <taxon>Thermomicrobiales</taxon>
        <taxon>environmental samples</taxon>
    </lineage>
</organism>
<accession>A0A6J4VTV0</accession>
<dbReference type="EMBL" id="CADCWN010000360">
    <property type="protein sequence ID" value="CAA9588884.1"/>
    <property type="molecule type" value="Genomic_DNA"/>
</dbReference>